<gene>
    <name evidence="1" type="ORF">NDU88_003347</name>
</gene>
<dbReference type="EMBL" id="JANPWB010000004">
    <property type="protein sequence ID" value="KAJ1194052.1"/>
    <property type="molecule type" value="Genomic_DNA"/>
</dbReference>
<protein>
    <submittedName>
        <fullName evidence="1">Uncharacterized protein</fullName>
    </submittedName>
</protein>
<name>A0AAV7UZR7_PLEWA</name>
<accession>A0AAV7UZR7</accession>
<evidence type="ECO:0000313" key="1">
    <source>
        <dbReference type="EMBL" id="KAJ1194052.1"/>
    </source>
</evidence>
<dbReference type="Proteomes" id="UP001066276">
    <property type="component" value="Chromosome 2_2"/>
</dbReference>
<organism evidence="1 2">
    <name type="scientific">Pleurodeles waltl</name>
    <name type="common">Iberian ribbed newt</name>
    <dbReference type="NCBI Taxonomy" id="8319"/>
    <lineage>
        <taxon>Eukaryota</taxon>
        <taxon>Metazoa</taxon>
        <taxon>Chordata</taxon>
        <taxon>Craniata</taxon>
        <taxon>Vertebrata</taxon>
        <taxon>Euteleostomi</taxon>
        <taxon>Amphibia</taxon>
        <taxon>Batrachia</taxon>
        <taxon>Caudata</taxon>
        <taxon>Salamandroidea</taxon>
        <taxon>Salamandridae</taxon>
        <taxon>Pleurodelinae</taxon>
        <taxon>Pleurodeles</taxon>
    </lineage>
</organism>
<keyword evidence="2" id="KW-1185">Reference proteome</keyword>
<comment type="caution">
    <text evidence="1">The sequence shown here is derived from an EMBL/GenBank/DDBJ whole genome shotgun (WGS) entry which is preliminary data.</text>
</comment>
<proteinExistence type="predicted"/>
<reference evidence="1" key="1">
    <citation type="journal article" date="2022" name="bioRxiv">
        <title>Sequencing and chromosome-scale assembly of the giantPleurodeles waltlgenome.</title>
        <authorList>
            <person name="Brown T."/>
            <person name="Elewa A."/>
            <person name="Iarovenko S."/>
            <person name="Subramanian E."/>
            <person name="Araus A.J."/>
            <person name="Petzold A."/>
            <person name="Susuki M."/>
            <person name="Suzuki K.-i.T."/>
            <person name="Hayashi T."/>
            <person name="Toyoda A."/>
            <person name="Oliveira C."/>
            <person name="Osipova E."/>
            <person name="Leigh N.D."/>
            <person name="Simon A."/>
            <person name="Yun M.H."/>
        </authorList>
    </citation>
    <scope>NUCLEOTIDE SEQUENCE</scope>
    <source>
        <strain evidence="1">20211129_DDA</strain>
        <tissue evidence="1">Liver</tissue>
    </source>
</reference>
<dbReference type="AlphaFoldDB" id="A0AAV7UZR7"/>
<evidence type="ECO:0000313" key="2">
    <source>
        <dbReference type="Proteomes" id="UP001066276"/>
    </source>
</evidence>
<sequence length="87" mass="10012">MPIRVDFLYLLCPARKYAPKSVSKYNQAEAPRLPTLYTAVLILEIEDGQQRENARVFLMIEIENGLRKSEIFSLVYLLSRLHVASSI</sequence>